<sequence>MFESAPSPENAIAPQVARDDVEKDVIFVGAAPSAVSPEARRPRETYVTQCSRPRHTTEIFGVQTRREMRSHRMPVRVRGALRGSHG</sequence>
<keyword evidence="2" id="KW-1185">Reference proteome</keyword>
<evidence type="ECO:0000313" key="1">
    <source>
        <dbReference type="EMBL" id="GAA2738703.1"/>
    </source>
</evidence>
<accession>A0ABP6HBV9</accession>
<evidence type="ECO:0000313" key="2">
    <source>
        <dbReference type="Proteomes" id="UP001501842"/>
    </source>
</evidence>
<dbReference type="Proteomes" id="UP001501842">
    <property type="component" value="Unassembled WGS sequence"/>
</dbReference>
<gene>
    <name evidence="1" type="ORF">GCM10010439_73560</name>
</gene>
<comment type="caution">
    <text evidence="1">The sequence shown here is derived from an EMBL/GenBank/DDBJ whole genome shotgun (WGS) entry which is preliminary data.</text>
</comment>
<dbReference type="EMBL" id="BAAATZ010000047">
    <property type="protein sequence ID" value="GAA2738703.1"/>
    <property type="molecule type" value="Genomic_DNA"/>
</dbReference>
<organism evidence="1 2">
    <name type="scientific">Actinocorallia aurantiaca</name>
    <dbReference type="NCBI Taxonomy" id="46204"/>
    <lineage>
        <taxon>Bacteria</taxon>
        <taxon>Bacillati</taxon>
        <taxon>Actinomycetota</taxon>
        <taxon>Actinomycetes</taxon>
        <taxon>Streptosporangiales</taxon>
        <taxon>Thermomonosporaceae</taxon>
        <taxon>Actinocorallia</taxon>
    </lineage>
</organism>
<protein>
    <submittedName>
        <fullName evidence="1">Uncharacterized protein</fullName>
    </submittedName>
</protein>
<reference evidence="2" key="1">
    <citation type="journal article" date="2019" name="Int. J. Syst. Evol. Microbiol.">
        <title>The Global Catalogue of Microorganisms (GCM) 10K type strain sequencing project: providing services to taxonomists for standard genome sequencing and annotation.</title>
        <authorList>
            <consortium name="The Broad Institute Genomics Platform"/>
            <consortium name="The Broad Institute Genome Sequencing Center for Infectious Disease"/>
            <person name="Wu L."/>
            <person name="Ma J."/>
        </authorList>
    </citation>
    <scope>NUCLEOTIDE SEQUENCE [LARGE SCALE GENOMIC DNA]</scope>
    <source>
        <strain evidence="2">JCM 8201</strain>
    </source>
</reference>
<proteinExistence type="predicted"/>
<name>A0ABP6HBV9_9ACTN</name>